<proteinExistence type="predicted"/>
<dbReference type="Proteomes" id="UP001374599">
    <property type="component" value="Unassembled WGS sequence"/>
</dbReference>
<protein>
    <submittedName>
        <fullName evidence="1">Uncharacterized protein</fullName>
    </submittedName>
</protein>
<reference evidence="1" key="1">
    <citation type="submission" date="2023-09" db="EMBL/GenBank/DDBJ databases">
        <title>Vallitalea sediminicola and Vallitalea maricola sp. nov., anaerobic bacteria isolated from marine sediment.</title>
        <authorList>
            <person name="Hirano S."/>
            <person name="Maeda A."/>
            <person name="Terahara T."/>
            <person name="Mori K."/>
            <person name="Hamada M."/>
            <person name="Matsumoto R."/>
            <person name="Kobayashi T."/>
        </authorList>
    </citation>
    <scope>NUCLEOTIDE SEQUENCE</scope>
    <source>
        <strain evidence="1">AN17-2</strain>
    </source>
</reference>
<gene>
    <name evidence="1" type="ORF">AN2V17_35670</name>
</gene>
<organism evidence="1 2">
    <name type="scientific">Vallitalea maricola</name>
    <dbReference type="NCBI Taxonomy" id="3074433"/>
    <lineage>
        <taxon>Bacteria</taxon>
        <taxon>Bacillati</taxon>
        <taxon>Bacillota</taxon>
        <taxon>Clostridia</taxon>
        <taxon>Lachnospirales</taxon>
        <taxon>Vallitaleaceae</taxon>
        <taxon>Vallitalea</taxon>
    </lineage>
</organism>
<evidence type="ECO:0000313" key="2">
    <source>
        <dbReference type="Proteomes" id="UP001374599"/>
    </source>
</evidence>
<keyword evidence="2" id="KW-1185">Reference proteome</keyword>
<dbReference type="EMBL" id="BTPU01000067">
    <property type="protein sequence ID" value="GMQ64330.1"/>
    <property type="molecule type" value="Genomic_DNA"/>
</dbReference>
<accession>A0ACB5UNZ3</accession>
<comment type="caution">
    <text evidence="1">The sequence shown here is derived from an EMBL/GenBank/DDBJ whole genome shotgun (WGS) entry which is preliminary data.</text>
</comment>
<sequence length="227" mass="22837">MSFEKENPYNANDFIVLKNRVKAEMKRRNGYGSLTSYGESQYDYSEQPSKDKTLDVEHYSKIRDLQSKINPSGIPSKQADGIIQEMTVLDAKQTVFEAQPRGARSGNDCNSACTGMCVSACTTTCTGSCSGGCSSCTGCSGCSSCSGGCSGCSGCGSSCSNNCSGGCTSCSGCSGGCSSSCSGCSGGCTANCGGNCRNGCSGNCTRVGGSCSGSCSGGCTGVCRSSN</sequence>
<name>A0ACB5UNZ3_9FIRM</name>
<evidence type="ECO:0000313" key="1">
    <source>
        <dbReference type="EMBL" id="GMQ64330.1"/>
    </source>
</evidence>